<dbReference type="InterPro" id="IPR050095">
    <property type="entry name" value="ECF_ABC_transporter_ATP-bd"/>
</dbReference>
<dbReference type="AlphaFoldDB" id="A0A7H0SLH4"/>
<dbReference type="PANTHER" id="PTHR43553">
    <property type="entry name" value="HEAVY METAL TRANSPORTER"/>
    <property type="match status" value="1"/>
</dbReference>
<dbReference type="KEGG" id="cpoy:GP475_01210"/>
<evidence type="ECO:0000256" key="4">
    <source>
        <dbReference type="ARBA" id="ARBA00022840"/>
    </source>
</evidence>
<evidence type="ECO:0000256" key="1">
    <source>
        <dbReference type="ARBA" id="ARBA00005417"/>
    </source>
</evidence>
<dbReference type="PROSITE" id="PS50893">
    <property type="entry name" value="ABC_TRANSPORTER_2"/>
    <property type="match status" value="1"/>
</dbReference>
<keyword evidence="3" id="KW-0547">Nucleotide-binding</keyword>
<dbReference type="InterPro" id="IPR003593">
    <property type="entry name" value="AAA+_ATPase"/>
</dbReference>
<proteinExistence type="inferred from homology"/>
<keyword evidence="7" id="KW-1185">Reference proteome</keyword>
<name>A0A7H0SLH4_9CORY</name>
<feature type="domain" description="ABC transporter" evidence="5">
    <location>
        <begin position="2"/>
        <end position="199"/>
    </location>
</feature>
<dbReference type="EMBL" id="CP046884">
    <property type="protein sequence ID" value="QNQ89399.1"/>
    <property type="molecule type" value="Genomic_DNA"/>
</dbReference>
<dbReference type="Gene3D" id="3.40.50.300">
    <property type="entry name" value="P-loop containing nucleotide triphosphate hydrolases"/>
    <property type="match status" value="2"/>
</dbReference>
<evidence type="ECO:0000259" key="5">
    <source>
        <dbReference type="PROSITE" id="PS50893"/>
    </source>
</evidence>
<evidence type="ECO:0000313" key="6">
    <source>
        <dbReference type="EMBL" id="QNQ89399.1"/>
    </source>
</evidence>
<keyword evidence="2" id="KW-0813">Transport</keyword>
<dbReference type="GO" id="GO:0042626">
    <property type="term" value="F:ATPase-coupled transmembrane transporter activity"/>
    <property type="evidence" value="ECO:0007669"/>
    <property type="project" value="TreeGrafter"/>
</dbReference>
<protein>
    <submittedName>
        <fullName evidence="6">ATP-binding cassette domain-containing protein</fullName>
    </submittedName>
</protein>
<accession>A0A7H0SLH4</accession>
<evidence type="ECO:0000313" key="7">
    <source>
        <dbReference type="Proteomes" id="UP000516320"/>
    </source>
</evidence>
<dbReference type="GO" id="GO:0016887">
    <property type="term" value="F:ATP hydrolysis activity"/>
    <property type="evidence" value="ECO:0007669"/>
    <property type="project" value="InterPro"/>
</dbReference>
<evidence type="ECO:0000256" key="2">
    <source>
        <dbReference type="ARBA" id="ARBA00022448"/>
    </source>
</evidence>
<dbReference type="PANTHER" id="PTHR43553:SF24">
    <property type="entry name" value="ENERGY-COUPLING FACTOR TRANSPORTER ATP-BINDING PROTEIN ECFA1"/>
    <property type="match status" value="1"/>
</dbReference>
<dbReference type="SUPFAM" id="SSF52540">
    <property type="entry name" value="P-loop containing nucleoside triphosphate hydrolases"/>
    <property type="match status" value="2"/>
</dbReference>
<dbReference type="SMART" id="SM00382">
    <property type="entry name" value="AAA"/>
    <property type="match status" value="2"/>
</dbReference>
<dbReference type="RefSeq" id="WP_187974855.1">
    <property type="nucleotide sequence ID" value="NZ_CP046884.1"/>
</dbReference>
<dbReference type="InterPro" id="IPR003439">
    <property type="entry name" value="ABC_transporter-like_ATP-bd"/>
</dbReference>
<sequence>MVNLEEIPGQVTQIVGASGSGLTRLAHQWYQSPPQQWAEAGEVALVLQEASAHISGLRATVYEELVFPLEQRGLAPSLMREKVNQMLQTIGLTTYAQHHPAQLSGGQTRRLALGVTMITEPGTLIVDNAFAGLDTDSRHTLATALRELANQGTGVVVLGHSVNADLGGVVVYHGDSQETPVVLPAKIEPTSSYVLLSGVHAIRGVNRKPRWRLGRRVNNNPSVFQVGPVDLRVPRGGVLWLRGDNGSGKTSLLRAAAGVDQASRVSAAEPSPTVSLAVQHAADQVVEPTVAAMLQSGSGAGLCAGPASGVARGLGVDPQAHPLDLSQSDLRIIQVVAAARRHADVLALDEPDVGVDRAGRNTLHRIIAAELAAHRAVVMTCHDESFFAEVAEYAQVKEQWLPGVSGS</sequence>
<organism evidence="6 7">
    <name type="scientific">Corynebacterium poyangense</name>
    <dbReference type="NCBI Taxonomy" id="2684405"/>
    <lineage>
        <taxon>Bacteria</taxon>
        <taxon>Bacillati</taxon>
        <taxon>Actinomycetota</taxon>
        <taxon>Actinomycetes</taxon>
        <taxon>Mycobacteriales</taxon>
        <taxon>Corynebacteriaceae</taxon>
        <taxon>Corynebacterium</taxon>
    </lineage>
</organism>
<dbReference type="InterPro" id="IPR027417">
    <property type="entry name" value="P-loop_NTPase"/>
</dbReference>
<reference evidence="6 7" key="1">
    <citation type="submission" date="2019-12" db="EMBL/GenBank/DDBJ databases">
        <title>Corynebacterium sp. nov., isolated from feces of the Anser Albifrons in China.</title>
        <authorList>
            <person name="Liu Q."/>
        </authorList>
    </citation>
    <scope>NUCLEOTIDE SEQUENCE [LARGE SCALE GENOMIC DNA]</scope>
    <source>
        <strain evidence="6 7">4H37-19</strain>
    </source>
</reference>
<keyword evidence="4 6" id="KW-0067">ATP-binding</keyword>
<dbReference type="GO" id="GO:0005524">
    <property type="term" value="F:ATP binding"/>
    <property type="evidence" value="ECO:0007669"/>
    <property type="project" value="UniProtKB-KW"/>
</dbReference>
<dbReference type="Proteomes" id="UP000516320">
    <property type="component" value="Chromosome"/>
</dbReference>
<dbReference type="GO" id="GO:0043190">
    <property type="term" value="C:ATP-binding cassette (ABC) transporter complex"/>
    <property type="evidence" value="ECO:0007669"/>
    <property type="project" value="TreeGrafter"/>
</dbReference>
<dbReference type="Pfam" id="PF00005">
    <property type="entry name" value="ABC_tran"/>
    <property type="match status" value="1"/>
</dbReference>
<comment type="similarity">
    <text evidence="1">Belongs to the ABC transporter superfamily.</text>
</comment>
<gene>
    <name evidence="6" type="ORF">GP475_01210</name>
</gene>
<evidence type="ECO:0000256" key="3">
    <source>
        <dbReference type="ARBA" id="ARBA00022741"/>
    </source>
</evidence>